<evidence type="ECO:0000313" key="11">
    <source>
        <dbReference type="EMBL" id="RJG48104.1"/>
    </source>
</evidence>
<dbReference type="InterPro" id="IPR011303">
    <property type="entry name" value="RnfD_bac"/>
</dbReference>
<dbReference type="GO" id="GO:0055085">
    <property type="term" value="P:transmembrane transport"/>
    <property type="evidence" value="ECO:0007669"/>
    <property type="project" value="InterPro"/>
</dbReference>
<feature type="modified residue" description="FMN phosphoryl threonine" evidence="10">
    <location>
        <position position="187"/>
    </location>
</feature>
<evidence type="ECO:0000256" key="3">
    <source>
        <dbReference type="ARBA" id="ARBA00022630"/>
    </source>
</evidence>
<dbReference type="PANTHER" id="PTHR30578:SF0">
    <property type="entry name" value="ION-TRANSLOCATING OXIDOREDUCTASE COMPLEX SUBUNIT D"/>
    <property type="match status" value="1"/>
</dbReference>
<evidence type="ECO:0000256" key="8">
    <source>
        <dbReference type="ARBA" id="ARBA00022989"/>
    </source>
</evidence>
<keyword evidence="8 10" id="KW-1133">Transmembrane helix</keyword>
<keyword evidence="9 10" id="KW-0472">Membrane</keyword>
<feature type="transmembrane region" description="Helical" evidence="10">
    <location>
        <begin position="20"/>
        <end position="38"/>
    </location>
</feature>
<dbReference type="InterPro" id="IPR004338">
    <property type="entry name" value="NqrB/RnfD"/>
</dbReference>
<keyword evidence="6 10" id="KW-1278">Translocase</keyword>
<dbReference type="GO" id="GO:0005886">
    <property type="term" value="C:plasma membrane"/>
    <property type="evidence" value="ECO:0007669"/>
    <property type="project" value="UniProtKB-SubCell"/>
</dbReference>
<evidence type="ECO:0000313" key="12">
    <source>
        <dbReference type="Proteomes" id="UP000283255"/>
    </source>
</evidence>
<keyword evidence="2 10" id="KW-0597">Phosphoprotein</keyword>
<dbReference type="NCBIfam" id="NF002011">
    <property type="entry name" value="PRK00816.1"/>
    <property type="match status" value="1"/>
</dbReference>
<feature type="transmembrane region" description="Helical" evidence="10">
    <location>
        <begin position="241"/>
        <end position="261"/>
    </location>
</feature>
<dbReference type="EC" id="7.-.-.-" evidence="10"/>
<comment type="subcellular location">
    <subcellularLocation>
        <location evidence="10">Cell inner membrane</location>
        <topology evidence="10">Multi-pass membrane protein</topology>
    </subcellularLocation>
</comment>
<keyword evidence="10" id="KW-1003">Cell membrane</keyword>
<evidence type="ECO:0000256" key="9">
    <source>
        <dbReference type="ARBA" id="ARBA00023136"/>
    </source>
</evidence>
<dbReference type="PANTHER" id="PTHR30578">
    <property type="entry name" value="ELECTRON TRANSPORT COMPLEX PROTEIN RNFD"/>
    <property type="match status" value="1"/>
</dbReference>
<dbReference type="GO" id="GO:0022900">
    <property type="term" value="P:electron transport chain"/>
    <property type="evidence" value="ECO:0007669"/>
    <property type="project" value="UniProtKB-UniRule"/>
</dbReference>
<dbReference type="NCBIfam" id="TIGR01946">
    <property type="entry name" value="rnfD"/>
    <property type="match status" value="1"/>
</dbReference>
<comment type="cofactor">
    <cofactor evidence="10">
        <name>FMN</name>
        <dbReference type="ChEBI" id="CHEBI:58210"/>
    </cofactor>
</comment>
<gene>
    <name evidence="11" type="primary">rsxD</name>
    <name evidence="10" type="synonym">rnfD</name>
    <name evidence="11" type="ORF">D1Z90_08485</name>
</gene>
<evidence type="ECO:0000256" key="1">
    <source>
        <dbReference type="ARBA" id="ARBA00022448"/>
    </source>
</evidence>
<dbReference type="OrthoDB" id="9776359at2"/>
<keyword evidence="5 10" id="KW-0812">Transmembrane</keyword>
<accession>A0A418YFS0</accession>
<proteinExistence type="inferred from homology"/>
<organism evidence="11 12">
    <name type="scientific">Motilimonas pumila</name>
    <dbReference type="NCBI Taxonomy" id="2303987"/>
    <lineage>
        <taxon>Bacteria</taxon>
        <taxon>Pseudomonadati</taxon>
        <taxon>Pseudomonadota</taxon>
        <taxon>Gammaproteobacteria</taxon>
        <taxon>Alteromonadales</taxon>
        <taxon>Alteromonadales genera incertae sedis</taxon>
        <taxon>Motilimonas</taxon>
    </lineage>
</organism>
<keyword evidence="7 10" id="KW-0249">Electron transport</keyword>
<dbReference type="AlphaFoldDB" id="A0A418YFS0"/>
<dbReference type="Pfam" id="PF03116">
    <property type="entry name" value="NQR2_RnfD_RnfE"/>
    <property type="match status" value="1"/>
</dbReference>
<evidence type="ECO:0000256" key="5">
    <source>
        <dbReference type="ARBA" id="ARBA00022692"/>
    </source>
</evidence>
<keyword evidence="10" id="KW-0997">Cell inner membrane</keyword>
<evidence type="ECO:0000256" key="4">
    <source>
        <dbReference type="ARBA" id="ARBA00022643"/>
    </source>
</evidence>
<reference evidence="11 12" key="2">
    <citation type="submission" date="2019-01" db="EMBL/GenBank/DDBJ databases">
        <title>Motilimonas pumilus sp. nov., isolated from the gut of sea cucumber (Apostichopus japonicus).</title>
        <authorList>
            <person name="Wang F.-Q."/>
            <person name="Ren L.-H."/>
            <person name="Lin Y.-W."/>
            <person name="Sun G.-H."/>
            <person name="Du Z.-J."/>
            <person name="Zhao J.-X."/>
            <person name="Liu X.-J."/>
            <person name="Liu L.-J."/>
        </authorList>
    </citation>
    <scope>NUCLEOTIDE SEQUENCE [LARGE SCALE GENOMIC DNA]</scope>
    <source>
        <strain evidence="11 12">PLHSC7-2</strain>
    </source>
</reference>
<evidence type="ECO:0000256" key="10">
    <source>
        <dbReference type="HAMAP-Rule" id="MF_00462"/>
    </source>
</evidence>
<dbReference type="HAMAP" id="MF_00462">
    <property type="entry name" value="RsxD_RnfD"/>
    <property type="match status" value="1"/>
</dbReference>
<dbReference type="Proteomes" id="UP000283255">
    <property type="component" value="Unassembled WGS sequence"/>
</dbReference>
<protein>
    <recommendedName>
        <fullName evidence="10">Ion-translocating oxidoreductase complex subunit D</fullName>
        <ecNumber evidence="10">7.-.-.-</ecNumber>
    </recommendedName>
    <alternativeName>
        <fullName evidence="10">Rnf electron transport complex subunit D</fullName>
    </alternativeName>
</protein>
<evidence type="ECO:0000256" key="7">
    <source>
        <dbReference type="ARBA" id="ARBA00022982"/>
    </source>
</evidence>
<feature type="transmembrane region" description="Helical" evidence="10">
    <location>
        <begin position="95"/>
        <end position="113"/>
    </location>
</feature>
<keyword evidence="3 10" id="KW-0285">Flavoprotein</keyword>
<dbReference type="RefSeq" id="WP_119910330.1">
    <property type="nucleotide sequence ID" value="NZ_QZCH01000009.1"/>
</dbReference>
<reference evidence="11 12" key="1">
    <citation type="submission" date="2018-09" db="EMBL/GenBank/DDBJ databases">
        <authorList>
            <person name="Wang F."/>
        </authorList>
    </citation>
    <scope>NUCLEOTIDE SEQUENCE [LARGE SCALE GENOMIC DNA]</scope>
    <source>
        <strain evidence="11 12">PLHSC7-2</strain>
    </source>
</reference>
<keyword evidence="4 10" id="KW-0288">FMN</keyword>
<dbReference type="PROSITE" id="PS51257">
    <property type="entry name" value="PROKAR_LIPOPROTEIN"/>
    <property type="match status" value="1"/>
</dbReference>
<sequence length="351" mass="38103">MRPIIASSPFARRTFSTSQLMALVIACLIPGMIVQWYVYGWGNIIQVLLASIVALATEAAVMRVRRKPIRFTLKDNSALLTAVLIGISLPPLTPWWITAIGVVFAILVAKQLYGGLGQNIFNPAMVAYVLLLISFPVQMTSWLPPTQFLNLELGLLDSLNTIFTGYSLDGYSVNQIRSTVDGVTMATPLDTLKTDLSQGLTSSESMTKPVFGAFAGVGSEWINLAFLVGGLILVKKRALAWHIPASFLGTLFIISSIFYLVSPDGVASPMIHLFSGASIFAAFFILTDPVTASTTVKGRIIFGALIAILTYCIRTWGGYPDAVAFAVLLANMTVPLIDYYTQPHPYGRKPQ</sequence>
<evidence type="ECO:0000256" key="6">
    <source>
        <dbReference type="ARBA" id="ARBA00022967"/>
    </source>
</evidence>
<comment type="caution">
    <text evidence="11">The sequence shown here is derived from an EMBL/GenBank/DDBJ whole genome shotgun (WGS) entry which is preliminary data.</text>
</comment>
<feature type="transmembrane region" description="Helical" evidence="10">
    <location>
        <begin position="322"/>
        <end position="341"/>
    </location>
</feature>
<comment type="similarity">
    <text evidence="10">Belongs to the NqrB/RnfD family.</text>
</comment>
<evidence type="ECO:0000256" key="2">
    <source>
        <dbReference type="ARBA" id="ARBA00022553"/>
    </source>
</evidence>
<feature type="transmembrane region" description="Helical" evidence="10">
    <location>
        <begin position="210"/>
        <end position="234"/>
    </location>
</feature>
<keyword evidence="12" id="KW-1185">Reference proteome</keyword>
<feature type="transmembrane region" description="Helical" evidence="10">
    <location>
        <begin position="267"/>
        <end position="286"/>
    </location>
</feature>
<comment type="subunit">
    <text evidence="10">The complex is composed of six subunits: RnfA, RnfB, RnfC, RnfD, RnfE and RnfG.</text>
</comment>
<dbReference type="EMBL" id="QZCH01000009">
    <property type="protein sequence ID" value="RJG48104.1"/>
    <property type="molecule type" value="Genomic_DNA"/>
</dbReference>
<name>A0A418YFS0_9GAMM</name>
<feature type="transmembrane region" description="Helical" evidence="10">
    <location>
        <begin position="298"/>
        <end position="316"/>
    </location>
</feature>
<keyword evidence="1 10" id="KW-0813">Transport</keyword>
<feature type="transmembrane region" description="Helical" evidence="10">
    <location>
        <begin position="125"/>
        <end position="143"/>
    </location>
</feature>
<comment type="function">
    <text evidence="10">Part of a membrane-bound complex that couples electron transfer with translocation of ions across the membrane.</text>
</comment>